<dbReference type="Pfam" id="PF09407">
    <property type="entry name" value="AbiEi_1"/>
    <property type="match status" value="1"/>
</dbReference>
<keyword evidence="3" id="KW-1185">Reference proteome</keyword>
<evidence type="ECO:0000313" key="3">
    <source>
        <dbReference type="Proteomes" id="UP001364224"/>
    </source>
</evidence>
<proteinExistence type="predicted"/>
<comment type="caution">
    <text evidence="2">The sequence shown here is derived from an EMBL/GenBank/DDBJ whole genome shotgun (WGS) entry which is preliminary data.</text>
</comment>
<protein>
    <submittedName>
        <fullName evidence="2">Transcriptional regulator of viral defense system</fullName>
    </submittedName>
</protein>
<organism evidence="2 3">
    <name type="scientific">Bradyrhizobium algeriense</name>
    <dbReference type="NCBI Taxonomy" id="634784"/>
    <lineage>
        <taxon>Bacteria</taxon>
        <taxon>Pseudomonadati</taxon>
        <taxon>Pseudomonadota</taxon>
        <taxon>Alphaproteobacteria</taxon>
        <taxon>Hyphomicrobiales</taxon>
        <taxon>Nitrobacteraceae</taxon>
        <taxon>Bradyrhizobium</taxon>
    </lineage>
</organism>
<dbReference type="InterPro" id="IPR018547">
    <property type="entry name" value="AbiEi_C"/>
</dbReference>
<gene>
    <name evidence="2" type="ORF">V1286_007680</name>
</gene>
<sequence>METTPRTLGPAEARVVLSFREQGRDIVEADDIISLLESEKTGRKVIRNLVRKGWLTRLVGGRYMLLPPERGAENIGENNPLAVAAAVVDESYIGWWSAASFHGFTTQKPATVFVAVRKQMAPRTIEGAEIRFVTASARKFFGFNSYNVYGRGTRISDPEKTLVDCIDRPDLAGGPAELTRIVHAAMAEIDQEKLMTAALQMKTKALLQRLGFLSDLVERPLKDELRQQLRAAIPKKTRSTFGVRARREGDIGYAPEWELHVHARKDELLSEVPRIRKKGRTNADDRANP</sequence>
<dbReference type="Proteomes" id="UP001364224">
    <property type="component" value="Unassembled WGS sequence"/>
</dbReference>
<evidence type="ECO:0000313" key="2">
    <source>
        <dbReference type="EMBL" id="MEH2560151.1"/>
    </source>
</evidence>
<accession>A0ABU8BPZ2</accession>
<evidence type="ECO:0000259" key="1">
    <source>
        <dbReference type="Pfam" id="PF09407"/>
    </source>
</evidence>
<dbReference type="EMBL" id="JAZHRV010000001">
    <property type="protein sequence ID" value="MEH2560151.1"/>
    <property type="molecule type" value="Genomic_DNA"/>
</dbReference>
<reference evidence="2 3" key="1">
    <citation type="submission" date="2024-02" db="EMBL/GenBank/DDBJ databases">
        <title>Adaptive strategies in a cosmopolitan and abundant soil bacterium.</title>
        <authorList>
            <person name="Carini P."/>
        </authorList>
    </citation>
    <scope>NUCLEOTIDE SEQUENCE [LARGE SCALE GENOMIC DNA]</scope>
    <source>
        <strain evidence="2 3">AZCC 1608</strain>
    </source>
</reference>
<feature type="domain" description="AbiEi antitoxin C-terminal" evidence="1">
    <location>
        <begin position="87"/>
        <end position="215"/>
    </location>
</feature>
<name>A0ABU8BPZ2_9BRAD</name>